<dbReference type="PANTHER" id="PTHR43736:SF1">
    <property type="entry name" value="DIHYDRONEOPTERIN TRIPHOSPHATE DIPHOSPHATASE"/>
    <property type="match status" value="1"/>
</dbReference>
<organism evidence="2 3">
    <name type="scientific">Ketobacter alkanivorans</name>
    <dbReference type="NCBI Taxonomy" id="1917421"/>
    <lineage>
        <taxon>Bacteria</taxon>
        <taxon>Pseudomonadati</taxon>
        <taxon>Pseudomonadota</taxon>
        <taxon>Gammaproteobacteria</taxon>
        <taxon>Pseudomonadales</taxon>
        <taxon>Ketobacteraceae</taxon>
        <taxon>Ketobacter</taxon>
    </lineage>
</organism>
<name>A0A2K9LJJ0_9GAMM</name>
<reference evidence="3" key="1">
    <citation type="submission" date="2017-08" db="EMBL/GenBank/DDBJ databases">
        <title>Direct submision.</title>
        <authorList>
            <person name="Kim S.-J."/>
            <person name="Rhee S.-K."/>
        </authorList>
    </citation>
    <scope>NUCLEOTIDE SEQUENCE [LARGE SCALE GENOMIC DNA]</scope>
    <source>
        <strain evidence="3">GI5</strain>
    </source>
</reference>
<dbReference type="OrthoDB" id="9804442at2"/>
<gene>
    <name evidence="2" type="ORF">Kalk_08330</name>
</gene>
<dbReference type="SUPFAM" id="SSF55811">
    <property type="entry name" value="Nudix"/>
    <property type="match status" value="1"/>
</dbReference>
<dbReference type="InterPro" id="IPR015797">
    <property type="entry name" value="NUDIX_hydrolase-like_dom_sf"/>
</dbReference>
<feature type="domain" description="Nudix hydrolase" evidence="1">
    <location>
        <begin position="67"/>
        <end position="198"/>
    </location>
</feature>
<dbReference type="CDD" id="cd04672">
    <property type="entry name" value="NUDIX_CDP-Chase_like"/>
    <property type="match status" value="1"/>
</dbReference>
<evidence type="ECO:0000259" key="1">
    <source>
        <dbReference type="PROSITE" id="PS51462"/>
    </source>
</evidence>
<dbReference type="Gene3D" id="6.10.250.1120">
    <property type="match status" value="1"/>
</dbReference>
<dbReference type="Pfam" id="PF12535">
    <property type="entry name" value="Nudix_N"/>
    <property type="match status" value="1"/>
</dbReference>
<protein>
    <submittedName>
        <fullName evidence="2">DNA mismatch repair protein MutT</fullName>
    </submittedName>
</protein>
<keyword evidence="3" id="KW-1185">Reference proteome</keyword>
<dbReference type="AlphaFoldDB" id="A0A2K9LJJ0"/>
<dbReference type="EMBL" id="CP022684">
    <property type="protein sequence ID" value="AUM12423.1"/>
    <property type="molecule type" value="Genomic_DNA"/>
</dbReference>
<dbReference type="GO" id="GO:0003824">
    <property type="term" value="F:catalytic activity"/>
    <property type="evidence" value="ECO:0007669"/>
    <property type="project" value="UniProtKB-ARBA"/>
</dbReference>
<sequence length="207" mass="23182">MESPWLAIAKRLQALAVTGQQFTRDQYELERYSEIESLSNQMLALLGNAPIAVVETLFASGETGYVTPKVEVRGAILRGDRILLVQEKEDGLWAMPGGYADVGLSPAENVEKEVWEEAGMKVKACHLYALRHKARGDYPPDPRDFYKLHFICQCQDTEVPSPGLETHAAEFFPLHSLPPLSLGKVLPEDVQAAFDFVERGELRTYFD</sequence>
<accession>A0A2K9LJJ0</accession>
<dbReference type="Gene3D" id="3.90.79.10">
    <property type="entry name" value="Nucleoside Triphosphate Pyrophosphohydrolase"/>
    <property type="match status" value="1"/>
</dbReference>
<dbReference type="InterPro" id="IPR000086">
    <property type="entry name" value="NUDIX_hydrolase_dom"/>
</dbReference>
<dbReference type="KEGG" id="kak:Kalk_08330"/>
<evidence type="ECO:0000313" key="2">
    <source>
        <dbReference type="EMBL" id="AUM12423.1"/>
    </source>
</evidence>
<evidence type="ECO:0000313" key="3">
    <source>
        <dbReference type="Proteomes" id="UP000235116"/>
    </source>
</evidence>
<dbReference type="PANTHER" id="PTHR43736">
    <property type="entry name" value="ADP-RIBOSE PYROPHOSPHATASE"/>
    <property type="match status" value="1"/>
</dbReference>
<dbReference type="InterPro" id="IPR059176">
    <property type="entry name" value="UDP-X_N"/>
</dbReference>
<dbReference type="Proteomes" id="UP000235116">
    <property type="component" value="Chromosome"/>
</dbReference>
<dbReference type="Pfam" id="PF00293">
    <property type="entry name" value="NUDIX"/>
    <property type="match status" value="1"/>
</dbReference>
<dbReference type="RefSeq" id="WP_101893789.1">
    <property type="nucleotide sequence ID" value="NZ_CP022684.1"/>
</dbReference>
<dbReference type="PROSITE" id="PS51462">
    <property type="entry name" value="NUDIX"/>
    <property type="match status" value="1"/>
</dbReference>
<proteinExistence type="predicted"/>